<dbReference type="PROSITE" id="PS01060">
    <property type="entry name" value="FLIP_1"/>
    <property type="match status" value="1"/>
</dbReference>
<evidence type="ECO:0000256" key="4">
    <source>
        <dbReference type="ARBA" id="ARBA00022475"/>
    </source>
</evidence>
<dbReference type="PANTHER" id="PTHR30587:SF0">
    <property type="entry name" value="FLAGELLAR BIOSYNTHETIC PROTEIN FLIP"/>
    <property type="match status" value="1"/>
</dbReference>
<evidence type="ECO:0000313" key="14">
    <source>
        <dbReference type="Proteomes" id="UP000005850"/>
    </source>
</evidence>
<evidence type="ECO:0000313" key="13">
    <source>
        <dbReference type="EMBL" id="AIG27602.1"/>
    </source>
</evidence>
<evidence type="ECO:0000256" key="8">
    <source>
        <dbReference type="ARBA" id="ARBA00022989"/>
    </source>
</evidence>
<dbReference type="KEGG" id="blr:BRLA_c032900"/>
<keyword evidence="6 12" id="KW-1005">Bacterial flagellum biogenesis</keyword>
<dbReference type="GO" id="GO:0044781">
    <property type="term" value="P:bacterial-type flagellum organization"/>
    <property type="evidence" value="ECO:0007669"/>
    <property type="project" value="UniProtKB-UniRule"/>
</dbReference>
<dbReference type="InterPro" id="IPR005837">
    <property type="entry name" value="FliP"/>
</dbReference>
<dbReference type="EMBL" id="CP007806">
    <property type="protein sequence ID" value="AIG27602.1"/>
    <property type="molecule type" value="Genomic_DNA"/>
</dbReference>
<feature type="transmembrane region" description="Helical" evidence="12">
    <location>
        <begin position="210"/>
        <end position="232"/>
    </location>
</feature>
<dbReference type="NCBIfam" id="NF009438">
    <property type="entry name" value="PRK12797.1"/>
    <property type="match status" value="1"/>
</dbReference>
<evidence type="ECO:0000256" key="7">
    <source>
        <dbReference type="ARBA" id="ARBA00022927"/>
    </source>
</evidence>
<dbReference type="PRINTS" id="PR01302">
    <property type="entry name" value="TYPE3IMPPROT"/>
</dbReference>
<accession>A0A075R4Y3</accession>
<reference evidence="13 14" key="1">
    <citation type="journal article" date="2011" name="J. Bacteriol.">
        <title>Genome sequence of Brevibacillus laterosporus LMG 15441, a pathogen of invertebrates.</title>
        <authorList>
            <person name="Djukic M."/>
            <person name="Poehlein A."/>
            <person name="Thurmer A."/>
            <person name="Daniel R."/>
        </authorList>
    </citation>
    <scope>NUCLEOTIDE SEQUENCE [LARGE SCALE GENOMIC DNA]</scope>
    <source>
        <strain evidence="13 14">LMG 15441</strain>
    </source>
</reference>
<sequence length="271" mass="29954">MGTEPPQRGLVMNRFLPLLFICATFLCLMTYTQVAEASTSDAAGLLTKIPQVEFKIGGGADTPEKTASTIQLLLMFTVLALAPSILILMTCFTRIVVVLSFVRTALATQQMPPNQVIVGMALFLTFFVMAPTFQTINDTAVKPLMQGKITEQQALDKAVIPLKSFMLKQTRQKDLALFLQYSKSEKPKSIEDVSLVALVPAFAISELKTAFQIGFMLFIPFLVIDMIVASILMGMGMMMLPPVMISLPFKILLFIMVDGWYLVVKSLFLSF</sequence>
<evidence type="ECO:0000256" key="6">
    <source>
        <dbReference type="ARBA" id="ARBA00022795"/>
    </source>
</evidence>
<dbReference type="GO" id="GO:0009306">
    <property type="term" value="P:protein secretion"/>
    <property type="evidence" value="ECO:0007669"/>
    <property type="project" value="UniProtKB-UniRule"/>
</dbReference>
<comment type="subcellular location">
    <subcellularLocation>
        <location evidence="12">Cell membrane</location>
        <topology evidence="12">Multi-pass membrane protein</topology>
    </subcellularLocation>
    <subcellularLocation>
        <location evidence="12">Bacterial flagellum basal body</location>
    </subcellularLocation>
</comment>
<dbReference type="AlphaFoldDB" id="A0A075R4Y3"/>
<feature type="transmembrane region" description="Helical" evidence="12">
    <location>
        <begin position="114"/>
        <end position="136"/>
    </location>
</feature>
<keyword evidence="11 12" id="KW-1006">Bacterial flagellum protein export</keyword>
<keyword evidence="7 12" id="KW-0653">Protein transport</keyword>
<keyword evidence="3 12" id="KW-0813">Transport</keyword>
<feature type="transmembrane region" description="Helical" evidence="12">
    <location>
        <begin position="244"/>
        <end position="263"/>
    </location>
</feature>
<dbReference type="eggNOG" id="COG1338">
    <property type="taxonomic scope" value="Bacteria"/>
</dbReference>
<keyword evidence="5 12" id="KW-0812">Transmembrane</keyword>
<feature type="transmembrane region" description="Helical" evidence="12">
    <location>
        <begin position="72"/>
        <end position="102"/>
    </location>
</feature>
<keyword evidence="4 12" id="KW-1003">Cell membrane</keyword>
<evidence type="ECO:0000256" key="10">
    <source>
        <dbReference type="ARBA" id="ARBA00023143"/>
    </source>
</evidence>
<keyword evidence="14" id="KW-1185">Reference proteome</keyword>
<keyword evidence="13" id="KW-0969">Cilium</keyword>
<keyword evidence="8 12" id="KW-1133">Transmembrane helix</keyword>
<evidence type="ECO:0000256" key="9">
    <source>
        <dbReference type="ARBA" id="ARBA00023136"/>
    </source>
</evidence>
<evidence type="ECO:0000256" key="3">
    <source>
        <dbReference type="ARBA" id="ARBA00022448"/>
    </source>
</evidence>
<evidence type="ECO:0000256" key="12">
    <source>
        <dbReference type="RuleBase" id="RU362069"/>
    </source>
</evidence>
<comment type="similarity">
    <text evidence="1 12">Belongs to the FliP/MopC/SpaP family.</text>
</comment>
<keyword evidence="10" id="KW-0975">Bacterial flagellum</keyword>
<evidence type="ECO:0000256" key="5">
    <source>
        <dbReference type="ARBA" id="ARBA00022692"/>
    </source>
</evidence>
<dbReference type="GO" id="GO:0009425">
    <property type="term" value="C:bacterial-type flagellum basal body"/>
    <property type="evidence" value="ECO:0007669"/>
    <property type="project" value="UniProtKB-SubCell"/>
</dbReference>
<evidence type="ECO:0000256" key="2">
    <source>
        <dbReference type="ARBA" id="ARBA00021714"/>
    </source>
</evidence>
<dbReference type="InterPro" id="IPR005838">
    <property type="entry name" value="T3SS_IM_P"/>
</dbReference>
<keyword evidence="13" id="KW-0282">Flagellum</keyword>
<proteinExistence type="inferred from homology"/>
<dbReference type="Proteomes" id="UP000005850">
    <property type="component" value="Chromosome"/>
</dbReference>
<dbReference type="Pfam" id="PF00813">
    <property type="entry name" value="FliP"/>
    <property type="match status" value="1"/>
</dbReference>
<keyword evidence="13" id="KW-0966">Cell projection</keyword>
<dbReference type="PANTHER" id="PTHR30587">
    <property type="entry name" value="FLAGELLAR BIOSYNTHETIC PROTEIN FLIP"/>
    <property type="match status" value="1"/>
</dbReference>
<dbReference type="GO" id="GO:0005886">
    <property type="term" value="C:plasma membrane"/>
    <property type="evidence" value="ECO:0007669"/>
    <property type="project" value="UniProtKB-SubCell"/>
</dbReference>
<evidence type="ECO:0000256" key="11">
    <source>
        <dbReference type="ARBA" id="ARBA00023225"/>
    </source>
</evidence>
<gene>
    <name evidence="12 13" type="primary">fliP</name>
    <name evidence="13" type="ORF">BRLA_c032900</name>
</gene>
<protein>
    <recommendedName>
        <fullName evidence="2 12">Flagellar biosynthetic protein FliP</fullName>
    </recommendedName>
</protein>
<keyword evidence="9 12" id="KW-0472">Membrane</keyword>
<name>A0A075R4Y3_BRELA</name>
<dbReference type="PRINTS" id="PR00951">
    <property type="entry name" value="FLGBIOSNFLIP"/>
</dbReference>
<dbReference type="STRING" id="1042163.BRLA_c032900"/>
<evidence type="ECO:0000256" key="1">
    <source>
        <dbReference type="ARBA" id="ARBA00006257"/>
    </source>
</evidence>
<comment type="function">
    <text evidence="12">Plays a role in the flagellum-specific transport system.</text>
</comment>
<dbReference type="PROSITE" id="PS01061">
    <property type="entry name" value="FLIP_2"/>
    <property type="match status" value="1"/>
</dbReference>
<dbReference type="HOGENOM" id="CLU_042028_0_1_9"/>
<organism evidence="13 14">
    <name type="scientific">Brevibacillus laterosporus LMG 15441</name>
    <dbReference type="NCBI Taxonomy" id="1042163"/>
    <lineage>
        <taxon>Bacteria</taxon>
        <taxon>Bacillati</taxon>
        <taxon>Bacillota</taxon>
        <taxon>Bacilli</taxon>
        <taxon>Bacillales</taxon>
        <taxon>Paenibacillaceae</taxon>
        <taxon>Brevibacillus</taxon>
    </lineage>
</organism>
<dbReference type="NCBIfam" id="TIGR01103">
    <property type="entry name" value="fliP"/>
    <property type="match status" value="1"/>
</dbReference>